<reference evidence="1" key="1">
    <citation type="submission" date="2022-09" db="EMBL/GenBank/DDBJ databases">
        <title>Haloadaptaus new haloarchaeum isolated from saline soil.</title>
        <authorList>
            <person name="Duran-Viseras A."/>
            <person name="Sanchez-Porro C."/>
            <person name="Ventosa A."/>
        </authorList>
    </citation>
    <scope>NUCLEOTIDE SEQUENCE</scope>
    <source>
        <strain evidence="1">F3-133</strain>
    </source>
</reference>
<dbReference type="RefSeq" id="WP_266087244.1">
    <property type="nucleotide sequence ID" value="NZ_RKLV01000006.1"/>
</dbReference>
<name>A0A9Q4GGI3_9EURY</name>
<organism evidence="1 2">
    <name type="scientific">Halorutilus salinus</name>
    <dbReference type="NCBI Taxonomy" id="2487751"/>
    <lineage>
        <taxon>Archaea</taxon>
        <taxon>Methanobacteriati</taxon>
        <taxon>Methanobacteriota</taxon>
        <taxon>Stenosarchaea group</taxon>
        <taxon>Halobacteria</taxon>
        <taxon>Halorutilales</taxon>
        <taxon>Halorutilaceae</taxon>
        <taxon>Halorutilus</taxon>
    </lineage>
</organism>
<proteinExistence type="predicted"/>
<comment type="caution">
    <text evidence="1">The sequence shown here is derived from an EMBL/GenBank/DDBJ whole genome shotgun (WGS) entry which is preliminary data.</text>
</comment>
<evidence type="ECO:0000313" key="2">
    <source>
        <dbReference type="Proteomes" id="UP001149411"/>
    </source>
</evidence>
<dbReference type="EMBL" id="RKLV01000006">
    <property type="protein sequence ID" value="MCX2819184.1"/>
    <property type="molecule type" value="Genomic_DNA"/>
</dbReference>
<dbReference type="AlphaFoldDB" id="A0A9Q4GGI3"/>
<keyword evidence="2" id="KW-1185">Reference proteome</keyword>
<sequence>MTRRNDETVTNNTATTTIYTTYDAPEAAVARCDFLREGGEE</sequence>
<protein>
    <submittedName>
        <fullName evidence="1">Uncharacterized protein</fullName>
    </submittedName>
</protein>
<gene>
    <name evidence="1" type="ORF">EGH25_07440</name>
</gene>
<evidence type="ECO:0000313" key="1">
    <source>
        <dbReference type="EMBL" id="MCX2819184.1"/>
    </source>
</evidence>
<dbReference type="Proteomes" id="UP001149411">
    <property type="component" value="Unassembled WGS sequence"/>
</dbReference>
<accession>A0A9Q4GGI3</accession>